<gene>
    <name evidence="5" type="ORF">LCGC14_0947080</name>
</gene>
<dbReference type="PANTHER" id="PTHR43019:SF23">
    <property type="entry name" value="PROTEASE DO-LIKE 5, CHLOROPLASTIC"/>
    <property type="match status" value="1"/>
</dbReference>
<dbReference type="GO" id="GO:0008236">
    <property type="term" value="F:serine-type peptidase activity"/>
    <property type="evidence" value="ECO:0007669"/>
    <property type="project" value="UniProtKB-KW"/>
</dbReference>
<dbReference type="AlphaFoldDB" id="A0A0F9NN66"/>
<dbReference type="Gene3D" id="2.40.10.120">
    <property type="match status" value="1"/>
</dbReference>
<dbReference type="SUPFAM" id="SSF50494">
    <property type="entry name" value="Trypsin-like serine proteases"/>
    <property type="match status" value="1"/>
</dbReference>
<organism evidence="5">
    <name type="scientific">marine sediment metagenome</name>
    <dbReference type="NCBI Taxonomy" id="412755"/>
    <lineage>
        <taxon>unclassified sequences</taxon>
        <taxon>metagenomes</taxon>
        <taxon>ecological metagenomes</taxon>
    </lineage>
</organism>
<keyword evidence="3" id="KW-0720">Serine protease</keyword>
<comment type="caution">
    <text evidence="5">The sequence shown here is derived from an EMBL/GenBank/DDBJ whole genome shotgun (WGS) entry which is preliminary data.</text>
</comment>
<dbReference type="PRINTS" id="PR00839">
    <property type="entry name" value="V8PROTEASE"/>
</dbReference>
<protein>
    <recommendedName>
        <fullName evidence="6">Serine protease</fullName>
    </recommendedName>
</protein>
<evidence type="ECO:0000256" key="3">
    <source>
        <dbReference type="ARBA" id="ARBA00022825"/>
    </source>
</evidence>
<dbReference type="InterPro" id="IPR008256">
    <property type="entry name" value="Peptidase_S1B"/>
</dbReference>
<dbReference type="InterPro" id="IPR009003">
    <property type="entry name" value="Peptidase_S1_PA"/>
</dbReference>
<feature type="transmembrane region" description="Helical" evidence="4">
    <location>
        <begin position="7"/>
        <end position="29"/>
    </location>
</feature>
<dbReference type="PANTHER" id="PTHR43019">
    <property type="entry name" value="SERINE ENDOPROTEASE DEGS"/>
    <property type="match status" value="1"/>
</dbReference>
<keyword evidence="4" id="KW-0472">Membrane</keyword>
<keyword evidence="4" id="KW-0812">Transmembrane</keyword>
<name>A0A0F9NN66_9ZZZZ</name>
<proteinExistence type="predicted"/>
<evidence type="ECO:0000256" key="1">
    <source>
        <dbReference type="ARBA" id="ARBA00022670"/>
    </source>
</evidence>
<accession>A0A0F9NN66</accession>
<dbReference type="GO" id="GO:0006508">
    <property type="term" value="P:proteolysis"/>
    <property type="evidence" value="ECO:0007669"/>
    <property type="project" value="UniProtKB-KW"/>
</dbReference>
<sequence>MKEFKKILGVFLIAVIISTGLLLTGLYQIPPYSISKVSRTQVQMIESSMQSVVQVIHADWPGHPASGFYIGNDIVVTAGHVAEGEPNGIIFEDGTEYEVLKSIVHPDYDCGFLLLHSVKKPSLKFDLVKSERGEELFILGNRLQLKYCVSKGIVSSVETYITEVFGEVILVQSDYDGFSGNSGSCVLDKDGEIRGVHVGSRRARISFFVPTEAILKALKEAKLEI</sequence>
<evidence type="ECO:0000256" key="2">
    <source>
        <dbReference type="ARBA" id="ARBA00022801"/>
    </source>
</evidence>
<dbReference type="EMBL" id="LAZR01003348">
    <property type="protein sequence ID" value="KKN19309.1"/>
    <property type="molecule type" value="Genomic_DNA"/>
</dbReference>
<evidence type="ECO:0000313" key="5">
    <source>
        <dbReference type="EMBL" id="KKN19309.1"/>
    </source>
</evidence>
<keyword evidence="1" id="KW-0645">Protease</keyword>
<reference evidence="5" key="1">
    <citation type="journal article" date="2015" name="Nature">
        <title>Complex archaea that bridge the gap between prokaryotes and eukaryotes.</title>
        <authorList>
            <person name="Spang A."/>
            <person name="Saw J.H."/>
            <person name="Jorgensen S.L."/>
            <person name="Zaremba-Niedzwiedzka K."/>
            <person name="Martijn J."/>
            <person name="Lind A.E."/>
            <person name="van Eijk R."/>
            <person name="Schleper C."/>
            <person name="Guy L."/>
            <person name="Ettema T.J."/>
        </authorList>
    </citation>
    <scope>NUCLEOTIDE SEQUENCE</scope>
</reference>
<keyword evidence="4" id="KW-1133">Transmembrane helix</keyword>
<keyword evidence="2" id="KW-0378">Hydrolase</keyword>
<dbReference type="Pfam" id="PF13365">
    <property type="entry name" value="Trypsin_2"/>
    <property type="match status" value="1"/>
</dbReference>
<evidence type="ECO:0008006" key="6">
    <source>
        <dbReference type="Google" id="ProtNLM"/>
    </source>
</evidence>
<evidence type="ECO:0000256" key="4">
    <source>
        <dbReference type="SAM" id="Phobius"/>
    </source>
</evidence>